<accession>A0AAN9JSY4</accession>
<dbReference type="GO" id="GO:0003700">
    <property type="term" value="F:DNA-binding transcription factor activity"/>
    <property type="evidence" value="ECO:0007669"/>
    <property type="project" value="TreeGrafter"/>
</dbReference>
<dbReference type="PANTHER" id="PTHR46353">
    <property type="entry name" value="ZINC FINGER PROTEIN 5"/>
    <property type="match status" value="1"/>
</dbReference>
<dbReference type="EMBL" id="JAYKXN010000003">
    <property type="protein sequence ID" value="KAK7303719.1"/>
    <property type="molecule type" value="Genomic_DNA"/>
</dbReference>
<dbReference type="Proteomes" id="UP001359559">
    <property type="component" value="Unassembled WGS sequence"/>
</dbReference>
<dbReference type="SUPFAM" id="SSF57667">
    <property type="entry name" value="beta-beta-alpha zinc fingers"/>
    <property type="match status" value="1"/>
</dbReference>
<dbReference type="GO" id="GO:0008270">
    <property type="term" value="F:zinc ion binding"/>
    <property type="evidence" value="ECO:0007669"/>
    <property type="project" value="UniProtKB-KW"/>
</dbReference>
<keyword evidence="4" id="KW-1185">Reference proteome</keyword>
<evidence type="ECO:0000256" key="1">
    <source>
        <dbReference type="PROSITE-ProRule" id="PRU00042"/>
    </source>
</evidence>
<dbReference type="GO" id="GO:0010090">
    <property type="term" value="P:trichome morphogenesis"/>
    <property type="evidence" value="ECO:0007669"/>
    <property type="project" value="InterPro"/>
</dbReference>
<dbReference type="GO" id="GO:0009736">
    <property type="term" value="P:cytokinin-activated signaling pathway"/>
    <property type="evidence" value="ECO:0007669"/>
    <property type="project" value="TreeGrafter"/>
</dbReference>
<keyword evidence="1" id="KW-0479">Metal-binding</keyword>
<name>A0AAN9JSY4_CLITE</name>
<proteinExistence type="predicted"/>
<evidence type="ECO:0000259" key="2">
    <source>
        <dbReference type="PROSITE" id="PS50157"/>
    </source>
</evidence>
<keyword evidence="1" id="KW-0863">Zinc-finger</keyword>
<reference evidence="3 4" key="1">
    <citation type="submission" date="2024-01" db="EMBL/GenBank/DDBJ databases">
        <title>The genomes of 5 underutilized Papilionoideae crops provide insights into root nodulation and disease resistance.</title>
        <authorList>
            <person name="Yuan L."/>
        </authorList>
    </citation>
    <scope>NUCLEOTIDE SEQUENCE [LARGE SCALE GENOMIC DNA]</scope>
    <source>
        <strain evidence="3">LY-2023</strain>
        <tissue evidence="3">Leaf</tissue>
    </source>
</reference>
<comment type="caution">
    <text evidence="3">The sequence shown here is derived from an EMBL/GenBank/DDBJ whole genome shotgun (WGS) entry which is preliminary data.</text>
</comment>
<dbReference type="GO" id="GO:0005634">
    <property type="term" value="C:nucleus"/>
    <property type="evidence" value="ECO:0007669"/>
    <property type="project" value="TreeGrafter"/>
</dbReference>
<dbReference type="AlphaFoldDB" id="A0AAN9JSY4"/>
<gene>
    <name evidence="3" type="ORF">RJT34_14632</name>
</gene>
<dbReference type="PROSITE" id="PS00028">
    <property type="entry name" value="ZINC_FINGER_C2H2_1"/>
    <property type="match status" value="1"/>
</dbReference>
<organism evidence="3 4">
    <name type="scientific">Clitoria ternatea</name>
    <name type="common">Butterfly pea</name>
    <dbReference type="NCBI Taxonomy" id="43366"/>
    <lineage>
        <taxon>Eukaryota</taxon>
        <taxon>Viridiplantae</taxon>
        <taxon>Streptophyta</taxon>
        <taxon>Embryophyta</taxon>
        <taxon>Tracheophyta</taxon>
        <taxon>Spermatophyta</taxon>
        <taxon>Magnoliopsida</taxon>
        <taxon>eudicotyledons</taxon>
        <taxon>Gunneridae</taxon>
        <taxon>Pentapetalae</taxon>
        <taxon>rosids</taxon>
        <taxon>fabids</taxon>
        <taxon>Fabales</taxon>
        <taxon>Fabaceae</taxon>
        <taxon>Papilionoideae</taxon>
        <taxon>50 kb inversion clade</taxon>
        <taxon>NPAAA clade</taxon>
        <taxon>indigoferoid/millettioid clade</taxon>
        <taxon>Phaseoleae</taxon>
        <taxon>Clitoria</taxon>
    </lineage>
</organism>
<dbReference type="GO" id="GO:0009740">
    <property type="term" value="P:gibberellic acid mediated signaling pathway"/>
    <property type="evidence" value="ECO:0007669"/>
    <property type="project" value="TreeGrafter"/>
</dbReference>
<dbReference type="Gene3D" id="3.30.160.60">
    <property type="entry name" value="Classic Zinc Finger"/>
    <property type="match status" value="1"/>
</dbReference>
<feature type="domain" description="C2H2-type" evidence="2">
    <location>
        <begin position="47"/>
        <end position="74"/>
    </location>
</feature>
<dbReference type="InterPro" id="IPR013087">
    <property type="entry name" value="Znf_C2H2_type"/>
</dbReference>
<dbReference type="GO" id="GO:0000976">
    <property type="term" value="F:transcription cis-regulatory region binding"/>
    <property type="evidence" value="ECO:0007669"/>
    <property type="project" value="TreeGrafter"/>
</dbReference>
<protein>
    <recommendedName>
        <fullName evidence="2">C2H2-type domain-containing protein</fullName>
    </recommendedName>
</protein>
<sequence length="161" mass="17986">MSASENPIDDEGKTSSFSPSTKLKLFGVPLTSSSYEDMPARNNFKRFKCHFCYREFSNSQALGGHQNAHKKERQNAALSHFDQRLTTPYGYPYNGSGPLVRPRGRDHVHVPNYLPNSAWGSASMANTQGIVHNIDGDVDLNLCLASTPSNSRDKKLARWRN</sequence>
<evidence type="ECO:0000313" key="3">
    <source>
        <dbReference type="EMBL" id="KAK7303719.1"/>
    </source>
</evidence>
<evidence type="ECO:0000313" key="4">
    <source>
        <dbReference type="Proteomes" id="UP001359559"/>
    </source>
</evidence>
<dbReference type="PANTHER" id="PTHR46353:SF21">
    <property type="entry name" value="C2H2-TYPE DOMAIN-CONTAINING PROTEIN"/>
    <property type="match status" value="1"/>
</dbReference>
<keyword evidence="1" id="KW-0862">Zinc</keyword>
<dbReference type="PROSITE" id="PS50157">
    <property type="entry name" value="ZINC_FINGER_C2H2_2"/>
    <property type="match status" value="1"/>
</dbReference>
<dbReference type="InterPro" id="IPR036236">
    <property type="entry name" value="Znf_C2H2_sf"/>
</dbReference>
<dbReference type="InterPro" id="IPR044299">
    <property type="entry name" value="GIS3/ZFP5/ZFP6"/>
</dbReference>